<organism evidence="13 14">
    <name type="scientific">Candidatus Avichristensenella intestinipullorum</name>
    <dbReference type="NCBI Taxonomy" id="2840693"/>
    <lineage>
        <taxon>Bacteria</taxon>
        <taxon>Bacillati</taxon>
        <taxon>Bacillota</taxon>
        <taxon>Clostridia</taxon>
        <taxon>Candidatus Avichristensenella</taxon>
    </lineage>
</organism>
<keyword evidence="6 9" id="KW-0342">GTP-binding</keyword>
<dbReference type="InterPro" id="IPR032859">
    <property type="entry name" value="KH_dom-like"/>
</dbReference>
<feature type="binding site" evidence="9">
    <location>
        <begin position="120"/>
        <end position="123"/>
    </location>
    <ligand>
        <name>GTP</name>
        <dbReference type="ChEBI" id="CHEBI:37565"/>
        <label>1</label>
    </ligand>
</feature>
<dbReference type="PANTHER" id="PTHR43834:SF6">
    <property type="entry name" value="GTPASE DER"/>
    <property type="match status" value="1"/>
</dbReference>
<evidence type="ECO:0000256" key="1">
    <source>
        <dbReference type="ARBA" id="ARBA00008279"/>
    </source>
</evidence>
<dbReference type="GO" id="GO:0042254">
    <property type="term" value="P:ribosome biogenesis"/>
    <property type="evidence" value="ECO:0007669"/>
    <property type="project" value="UniProtKB-KW"/>
</dbReference>
<feature type="binding site" evidence="9">
    <location>
        <begin position="10"/>
        <end position="17"/>
    </location>
    <ligand>
        <name>GTP</name>
        <dbReference type="ChEBI" id="CHEBI:37565"/>
        <label>1</label>
    </ligand>
</feature>
<feature type="domain" description="EngA-type G" evidence="12">
    <location>
        <begin position="178"/>
        <end position="354"/>
    </location>
</feature>
<evidence type="ECO:0000256" key="11">
    <source>
        <dbReference type="RuleBase" id="RU004481"/>
    </source>
</evidence>
<comment type="function">
    <text evidence="8 9 11">GTPase that plays an essential role in the late steps of ribosome biogenesis.</text>
</comment>
<name>A0A9D0YXC6_9FIRM</name>
<dbReference type="InterPro" id="IPR027417">
    <property type="entry name" value="P-loop_NTPase"/>
</dbReference>
<dbReference type="AlphaFoldDB" id="A0A9D0YXC6"/>
<dbReference type="Pfam" id="PF01926">
    <property type="entry name" value="MMR_HSR1"/>
    <property type="match status" value="2"/>
</dbReference>
<dbReference type="InterPro" id="IPR006073">
    <property type="entry name" value="GTP-bd"/>
</dbReference>
<comment type="caution">
    <text evidence="13">The sequence shown here is derived from an EMBL/GenBank/DDBJ whole genome shotgun (WGS) entry which is preliminary data.</text>
</comment>
<evidence type="ECO:0000256" key="9">
    <source>
        <dbReference type="HAMAP-Rule" id="MF_00195"/>
    </source>
</evidence>
<comment type="subunit">
    <text evidence="9">Associates with the 50S ribosomal subunit.</text>
</comment>
<dbReference type="CDD" id="cd01895">
    <property type="entry name" value="EngA2"/>
    <property type="match status" value="1"/>
</dbReference>
<dbReference type="NCBIfam" id="TIGR00231">
    <property type="entry name" value="small_GTP"/>
    <property type="match status" value="2"/>
</dbReference>
<evidence type="ECO:0000256" key="4">
    <source>
        <dbReference type="ARBA" id="ARBA00022737"/>
    </source>
</evidence>
<dbReference type="SUPFAM" id="SSF52540">
    <property type="entry name" value="P-loop containing nucleoside triphosphate hydrolases"/>
    <property type="match status" value="2"/>
</dbReference>
<feature type="binding site" evidence="9">
    <location>
        <begin position="57"/>
        <end position="61"/>
    </location>
    <ligand>
        <name>GTP</name>
        <dbReference type="ChEBI" id="CHEBI:37565"/>
        <label>1</label>
    </ligand>
</feature>
<dbReference type="Proteomes" id="UP000886819">
    <property type="component" value="Unassembled WGS sequence"/>
</dbReference>
<keyword evidence="5 9" id="KW-0547">Nucleotide-binding</keyword>
<feature type="binding site" evidence="9">
    <location>
        <begin position="184"/>
        <end position="191"/>
    </location>
    <ligand>
        <name>GTP</name>
        <dbReference type="ChEBI" id="CHEBI:37565"/>
        <label>2</label>
    </ligand>
</feature>
<evidence type="ECO:0000256" key="2">
    <source>
        <dbReference type="ARBA" id="ARBA00020953"/>
    </source>
</evidence>
<proteinExistence type="inferred from homology"/>
<dbReference type="Gene3D" id="3.30.300.20">
    <property type="match status" value="1"/>
</dbReference>
<dbReference type="PIRSF" id="PIRSF006485">
    <property type="entry name" value="GTP-binding_EngA"/>
    <property type="match status" value="1"/>
</dbReference>
<keyword evidence="3 9" id="KW-0690">Ribosome biogenesis</keyword>
<dbReference type="FunFam" id="3.40.50.300:FF:000057">
    <property type="entry name" value="GTPase Der"/>
    <property type="match status" value="1"/>
</dbReference>
<dbReference type="GO" id="GO:0005525">
    <property type="term" value="F:GTP binding"/>
    <property type="evidence" value="ECO:0007669"/>
    <property type="project" value="UniProtKB-UniRule"/>
</dbReference>
<evidence type="ECO:0000313" key="14">
    <source>
        <dbReference type="Proteomes" id="UP000886819"/>
    </source>
</evidence>
<evidence type="ECO:0000256" key="7">
    <source>
        <dbReference type="ARBA" id="ARBA00032345"/>
    </source>
</evidence>
<dbReference type="InterPro" id="IPR005225">
    <property type="entry name" value="Small_GTP-bd"/>
</dbReference>
<protein>
    <recommendedName>
        <fullName evidence="2 9">GTPase Der</fullName>
    </recommendedName>
    <alternativeName>
        <fullName evidence="7 9">GTP-binding protein EngA</fullName>
    </alternativeName>
</protein>
<evidence type="ECO:0000256" key="3">
    <source>
        <dbReference type="ARBA" id="ARBA00022517"/>
    </source>
</evidence>
<dbReference type="InterPro" id="IPR031166">
    <property type="entry name" value="G_ENGA"/>
</dbReference>
<feature type="binding site" evidence="9">
    <location>
        <begin position="297"/>
        <end position="300"/>
    </location>
    <ligand>
        <name>GTP</name>
        <dbReference type="ChEBI" id="CHEBI:37565"/>
        <label>2</label>
    </ligand>
</feature>
<dbReference type="HAMAP" id="MF_00195">
    <property type="entry name" value="GTPase_Der"/>
    <property type="match status" value="1"/>
</dbReference>
<evidence type="ECO:0000256" key="5">
    <source>
        <dbReference type="ARBA" id="ARBA00022741"/>
    </source>
</evidence>
<accession>A0A9D0YXC6</accession>
<evidence type="ECO:0000259" key="12">
    <source>
        <dbReference type="PROSITE" id="PS51712"/>
    </source>
</evidence>
<evidence type="ECO:0000313" key="13">
    <source>
        <dbReference type="EMBL" id="HIQ63971.1"/>
    </source>
</evidence>
<dbReference type="GO" id="GO:0043022">
    <property type="term" value="F:ribosome binding"/>
    <property type="evidence" value="ECO:0007669"/>
    <property type="project" value="TreeGrafter"/>
</dbReference>
<evidence type="ECO:0000256" key="8">
    <source>
        <dbReference type="ARBA" id="ARBA00053470"/>
    </source>
</evidence>
<comment type="similarity">
    <text evidence="1 9 10 11">Belongs to the TRAFAC class TrmE-Era-EngA-EngB-Septin-like GTPase superfamily. EngA (Der) GTPase family.</text>
</comment>
<dbReference type="FunFam" id="3.40.50.300:FF:000040">
    <property type="entry name" value="GTPase Der"/>
    <property type="match status" value="1"/>
</dbReference>
<reference evidence="13" key="1">
    <citation type="submission" date="2020-10" db="EMBL/GenBank/DDBJ databases">
        <authorList>
            <person name="Gilroy R."/>
        </authorList>
    </citation>
    <scope>NUCLEOTIDE SEQUENCE</scope>
    <source>
        <strain evidence="13">ChiHile30-977</strain>
    </source>
</reference>
<dbReference type="EMBL" id="DVFI01000143">
    <property type="protein sequence ID" value="HIQ63971.1"/>
    <property type="molecule type" value="Genomic_DNA"/>
</dbReference>
<keyword evidence="4 11" id="KW-0677">Repeat</keyword>
<dbReference type="InterPro" id="IPR016484">
    <property type="entry name" value="GTPase_Der"/>
</dbReference>
<dbReference type="Pfam" id="PF14714">
    <property type="entry name" value="KH_dom-like"/>
    <property type="match status" value="1"/>
</dbReference>
<evidence type="ECO:0000256" key="6">
    <source>
        <dbReference type="ARBA" id="ARBA00023134"/>
    </source>
</evidence>
<dbReference type="PANTHER" id="PTHR43834">
    <property type="entry name" value="GTPASE DER"/>
    <property type="match status" value="1"/>
</dbReference>
<dbReference type="NCBIfam" id="TIGR03594">
    <property type="entry name" value="GTPase_EngA"/>
    <property type="match status" value="1"/>
</dbReference>
<dbReference type="FunFam" id="3.30.300.20:FF:000004">
    <property type="entry name" value="GTPase Der"/>
    <property type="match status" value="1"/>
</dbReference>
<dbReference type="Gene3D" id="3.40.50.300">
    <property type="entry name" value="P-loop containing nucleotide triphosphate hydrolases"/>
    <property type="match status" value="2"/>
</dbReference>
<gene>
    <name evidence="9 13" type="primary">der</name>
    <name evidence="13" type="ORF">IAA66_10405</name>
</gene>
<evidence type="ECO:0000256" key="10">
    <source>
        <dbReference type="PROSITE-ProRule" id="PRU01049"/>
    </source>
</evidence>
<reference evidence="13" key="2">
    <citation type="journal article" date="2021" name="PeerJ">
        <title>Extensive microbial diversity within the chicken gut microbiome revealed by metagenomics and culture.</title>
        <authorList>
            <person name="Gilroy R."/>
            <person name="Ravi A."/>
            <person name="Getino M."/>
            <person name="Pursley I."/>
            <person name="Horton D.L."/>
            <person name="Alikhan N.F."/>
            <person name="Baker D."/>
            <person name="Gharbi K."/>
            <person name="Hall N."/>
            <person name="Watson M."/>
            <person name="Adriaenssens E.M."/>
            <person name="Foster-Nyarko E."/>
            <person name="Jarju S."/>
            <person name="Secka A."/>
            <person name="Antonio M."/>
            <person name="Oren A."/>
            <person name="Chaudhuri R.R."/>
            <person name="La Ragione R."/>
            <person name="Hildebrand F."/>
            <person name="Pallen M.J."/>
        </authorList>
    </citation>
    <scope>NUCLEOTIDE SEQUENCE</scope>
    <source>
        <strain evidence="13">ChiHile30-977</strain>
    </source>
</reference>
<dbReference type="PRINTS" id="PR00326">
    <property type="entry name" value="GTP1OBG"/>
</dbReference>
<dbReference type="PROSITE" id="PS51712">
    <property type="entry name" value="G_ENGA"/>
    <property type="match status" value="2"/>
</dbReference>
<sequence>MAKPLVAVVGRPNVGKSTFFNKIAGRRIAIVEDTPGVTRDRVCADVEWLGRTFTLVDTGGIDPRSDDPLRIQMRRQAGIAMDMADVILFFVDGRQGLTADDEDVADLLRRTSRPVLLVVNKADTLALAENRYDFYALGMGEPIAISSTNMMGLGDLLDEILRLLPAQDTPQQDEAPAIHIAVVGRPNVGKSTLVNRLLGQERVMVSDIPGTTRDAVDVPFEQDGQRYNLIDTAGIRRRRAIEDASLERYSVVRSFAAIRRCDVAVILVDARQGVTEQDAKIAGFVHEEGRAAVIVVNKWDAVEKETGTLEAMRREVLAQLKFMDYAPVLFISALTGLRAQRVLEQVQAVYAQATRRITTGVLNDVLADAQLAQQPPLCGGRRLKIYYATQQSVQPPTFVLFVNDETLMHFAYERYLENQFRKAFGFAGTPIRFILRERKKED</sequence>
<feature type="binding site" evidence="9">
    <location>
        <begin position="231"/>
        <end position="235"/>
    </location>
    <ligand>
        <name>GTP</name>
        <dbReference type="ChEBI" id="CHEBI:37565"/>
        <label>2</label>
    </ligand>
</feature>
<dbReference type="InterPro" id="IPR015946">
    <property type="entry name" value="KH_dom-like_a/b"/>
</dbReference>
<dbReference type="CDD" id="cd01894">
    <property type="entry name" value="EngA1"/>
    <property type="match status" value="1"/>
</dbReference>
<feature type="domain" description="EngA-type G" evidence="12">
    <location>
        <begin position="4"/>
        <end position="168"/>
    </location>
</feature>